<keyword evidence="5" id="KW-1185">Reference proteome</keyword>
<feature type="domain" description="ATPase of the ABC class C-terminal" evidence="1">
    <location>
        <begin position="165"/>
        <end position="426"/>
    </location>
</feature>
<feature type="domain" description="MRB1590-like C-terminal" evidence="3">
    <location>
        <begin position="450"/>
        <end position="540"/>
    </location>
</feature>
<dbReference type="InterPro" id="IPR046834">
    <property type="entry name" value="ABC_ATPase_C"/>
</dbReference>
<evidence type="ECO:0000259" key="1">
    <source>
        <dbReference type="Pfam" id="PF09818"/>
    </source>
</evidence>
<gene>
    <name evidence="4" type="ORF">cpu_23130</name>
</gene>
<comment type="caution">
    <text evidence="4">The sequence shown here is derived from an EMBL/GenBank/DDBJ whole genome shotgun (WGS) entry which is preliminary data.</text>
</comment>
<sequence>MKTLFNLIAEIDHHGYKAYSRLKGSYYFPNFILSFLKIQGDPFAPPSIAQIRLQESQHKYPAKYLQKNIEVPFGDFILERFHEGLTSLLPKISGSGNSGLIYVSRNGQQLLKRSSFLLSGKDIVINFNIGLPAEGRRIKGQAFIKMLQSLQDLVQKFVIYQPGYEAKLQNQVNLYLDQEYLRSYLRENGYVAFIADGAILPRASGQSEKPLKTAIPFRSPESMRITIDLPFSGKITGMAIPKGITVIIGGGFHGKSTLLKALERGVYNHRRGDGRELVITDNTAVKIRAEDGRVINHVDISPFIGTLPQGVDTKSFSTLNASGSTSQAANVIEALEAGAKLLLFDEDVSATNFLLRDKLMEKLVEKEPITPFLKMCKNLYNNLEVSTILVVGSLSDYLKIADKVILMEEYIPREITSKAHLYTGKETLEASLSFNVKPREIKKWQKSYSKVKAKDQFTLQLEKDMYLNLRYLEQLCDYGQAAFLARMIKYLGENQIKGKLKDVAYNIWYEINSEGFARFGVDPSFALPRWQEMIFILNRIPGILITY</sequence>
<evidence type="ECO:0000313" key="5">
    <source>
        <dbReference type="Proteomes" id="UP000187485"/>
    </source>
</evidence>
<feature type="domain" description="ATPase of the ABC class N-terminal" evidence="2">
    <location>
        <begin position="1"/>
        <end position="160"/>
    </location>
</feature>
<dbReference type="STRING" id="870242.cpu_23130"/>
<dbReference type="InterPro" id="IPR046833">
    <property type="entry name" value="ABC_N"/>
</dbReference>
<dbReference type="PANTHER" id="PTHR38149">
    <property type="entry name" value="ATPASE"/>
    <property type="match status" value="1"/>
</dbReference>
<dbReference type="OrthoDB" id="9809999at2"/>
<evidence type="ECO:0008006" key="6">
    <source>
        <dbReference type="Google" id="ProtNLM"/>
    </source>
</evidence>
<dbReference type="InterPro" id="IPR049069">
    <property type="entry name" value="MRB1590-like_C"/>
</dbReference>
<dbReference type="Pfam" id="PF09818">
    <property type="entry name" value="ABC_ATPase"/>
    <property type="match status" value="1"/>
</dbReference>
<evidence type="ECO:0000259" key="2">
    <source>
        <dbReference type="Pfam" id="PF20446"/>
    </source>
</evidence>
<evidence type="ECO:0000259" key="3">
    <source>
        <dbReference type="Pfam" id="PF21117"/>
    </source>
</evidence>
<name>A0A1L8CY31_9THEO</name>
<protein>
    <recommendedName>
        <fullName evidence="6">Isopentenyl-diphosphate delta-isomerase</fullName>
    </recommendedName>
</protein>
<dbReference type="EMBL" id="BDJK01000056">
    <property type="protein sequence ID" value="GAV23803.1"/>
    <property type="molecule type" value="Genomic_DNA"/>
</dbReference>
<proteinExistence type="predicted"/>
<dbReference type="Pfam" id="PF21117">
    <property type="entry name" value="MRB1590_C"/>
    <property type="match status" value="1"/>
</dbReference>
<dbReference type="SUPFAM" id="SSF52540">
    <property type="entry name" value="P-loop containing nucleoside triphosphate hydrolases"/>
    <property type="match status" value="1"/>
</dbReference>
<dbReference type="Proteomes" id="UP000187485">
    <property type="component" value="Unassembled WGS sequence"/>
</dbReference>
<evidence type="ECO:0000313" key="4">
    <source>
        <dbReference type="EMBL" id="GAV23803.1"/>
    </source>
</evidence>
<dbReference type="AlphaFoldDB" id="A0A1L8CY31"/>
<dbReference type="Gene3D" id="3.40.50.300">
    <property type="entry name" value="P-loop containing nucleotide triphosphate hydrolases"/>
    <property type="match status" value="1"/>
</dbReference>
<dbReference type="Pfam" id="PF20446">
    <property type="entry name" value="ABC_N"/>
    <property type="match status" value="1"/>
</dbReference>
<dbReference type="InterPro" id="IPR027417">
    <property type="entry name" value="P-loop_NTPase"/>
</dbReference>
<organism evidence="4 5">
    <name type="scientific">Carboxydothermus pertinax</name>
    <dbReference type="NCBI Taxonomy" id="870242"/>
    <lineage>
        <taxon>Bacteria</taxon>
        <taxon>Bacillati</taxon>
        <taxon>Bacillota</taxon>
        <taxon>Clostridia</taxon>
        <taxon>Thermoanaerobacterales</taxon>
        <taxon>Thermoanaerobacteraceae</taxon>
        <taxon>Carboxydothermus</taxon>
    </lineage>
</organism>
<dbReference type="PANTHER" id="PTHR38149:SF1">
    <property type="entry name" value="ATPASE"/>
    <property type="match status" value="1"/>
</dbReference>
<accession>A0A1L8CY31</accession>
<dbReference type="InterPro" id="IPR019195">
    <property type="entry name" value="ABC_ATPase_put"/>
</dbReference>
<reference evidence="5" key="1">
    <citation type="submission" date="2016-12" db="EMBL/GenBank/DDBJ databases">
        <title>Draft Genome Sequences od Carboxydothermus pertinax and islandicus, Hydrogenogenic Carboxydotrophic Bacteria.</title>
        <authorList>
            <person name="Fukuyama Y."/>
            <person name="Ohmae K."/>
            <person name="Yoneda Y."/>
            <person name="Yoshida T."/>
            <person name="Sako Y."/>
        </authorList>
    </citation>
    <scope>NUCLEOTIDE SEQUENCE [LARGE SCALE GENOMIC DNA]</scope>
    <source>
        <strain evidence="5">Ug1</strain>
    </source>
</reference>